<keyword evidence="4" id="KW-0408">Iron</keyword>
<dbReference type="PROSITE" id="PS51085">
    <property type="entry name" value="2FE2S_FER_2"/>
    <property type="match status" value="1"/>
</dbReference>
<dbReference type="RefSeq" id="WP_209651063.1">
    <property type="nucleotide sequence ID" value="NZ_JBEPNV010000005.1"/>
</dbReference>
<dbReference type="PANTHER" id="PTHR44379:SF8">
    <property type="entry name" value="XANTHINE DEHYDROGENASE IRON-SULFUR-BINDING SUBUNIT XDHC-RELATED"/>
    <property type="match status" value="1"/>
</dbReference>
<evidence type="ECO:0000259" key="7">
    <source>
        <dbReference type="PROSITE" id="PS51085"/>
    </source>
</evidence>
<dbReference type="EMBL" id="JBEPNW010000008">
    <property type="protein sequence ID" value="MET3869937.1"/>
    <property type="molecule type" value="Genomic_DNA"/>
</dbReference>
<evidence type="ECO:0000256" key="2">
    <source>
        <dbReference type="ARBA" id="ARBA00022723"/>
    </source>
</evidence>
<dbReference type="Pfam" id="PF00111">
    <property type="entry name" value="Fer2"/>
    <property type="match status" value="1"/>
</dbReference>
<dbReference type="InterPro" id="IPR023393">
    <property type="entry name" value="START-like_dom_sf"/>
</dbReference>
<dbReference type="SUPFAM" id="SSF55961">
    <property type="entry name" value="Bet v1-like"/>
    <property type="match status" value="1"/>
</dbReference>
<dbReference type="PANTHER" id="PTHR44379">
    <property type="entry name" value="OXIDOREDUCTASE WITH IRON-SULFUR SUBUNIT"/>
    <property type="match status" value="1"/>
</dbReference>
<evidence type="ECO:0000256" key="4">
    <source>
        <dbReference type="ARBA" id="ARBA00023004"/>
    </source>
</evidence>
<dbReference type="Pfam" id="PF06240">
    <property type="entry name" value="COXG"/>
    <property type="match status" value="1"/>
</dbReference>
<feature type="compositionally biased region" description="Polar residues" evidence="6">
    <location>
        <begin position="202"/>
        <end position="215"/>
    </location>
</feature>
<evidence type="ECO:0000256" key="1">
    <source>
        <dbReference type="ARBA" id="ARBA00022714"/>
    </source>
</evidence>
<dbReference type="GO" id="GO:0043885">
    <property type="term" value="F:anaerobic carbon-monoxide dehydrogenase activity"/>
    <property type="evidence" value="ECO:0007669"/>
    <property type="project" value="UniProtKB-EC"/>
</dbReference>
<dbReference type="Pfam" id="PF01799">
    <property type="entry name" value="Fer2_2"/>
    <property type="match status" value="1"/>
</dbReference>
<dbReference type="Gene3D" id="3.30.530.20">
    <property type="match status" value="1"/>
</dbReference>
<dbReference type="PROSITE" id="PS00197">
    <property type="entry name" value="2FE2S_FER_1"/>
    <property type="match status" value="1"/>
</dbReference>
<name>A0ABV2NTS3_9HYPH</name>
<dbReference type="InterPro" id="IPR001041">
    <property type="entry name" value="2Fe-2S_ferredoxin-type"/>
</dbReference>
<dbReference type="InterPro" id="IPR051452">
    <property type="entry name" value="Diverse_Oxidoreductases"/>
</dbReference>
<dbReference type="Gene3D" id="3.10.20.30">
    <property type="match status" value="1"/>
</dbReference>
<reference evidence="8 9" key="1">
    <citation type="submission" date="2024-06" db="EMBL/GenBank/DDBJ databases">
        <title>Genomics of switchgrass bacterial isolates.</title>
        <authorList>
            <person name="Shade A."/>
        </authorList>
    </citation>
    <scope>NUCLEOTIDE SEQUENCE [LARGE SCALE GENOMIC DNA]</scope>
    <source>
        <strain evidence="8 9">PvP084</strain>
    </source>
</reference>
<keyword evidence="1" id="KW-0001">2Fe-2S</keyword>
<keyword evidence="2" id="KW-0479">Metal-binding</keyword>
<keyword evidence="9" id="KW-1185">Reference proteome</keyword>
<evidence type="ECO:0000256" key="3">
    <source>
        <dbReference type="ARBA" id="ARBA00023002"/>
    </source>
</evidence>
<proteinExistence type="predicted"/>
<evidence type="ECO:0000256" key="5">
    <source>
        <dbReference type="ARBA" id="ARBA00023014"/>
    </source>
</evidence>
<dbReference type="SUPFAM" id="SSF54292">
    <property type="entry name" value="2Fe-2S ferredoxin-like"/>
    <property type="match status" value="1"/>
</dbReference>
<dbReference type="Gene3D" id="1.10.150.120">
    <property type="entry name" value="[2Fe-2S]-binding domain"/>
    <property type="match status" value="1"/>
</dbReference>
<gene>
    <name evidence="8" type="ORF">ABIC20_007322</name>
</gene>
<dbReference type="SUPFAM" id="SSF47741">
    <property type="entry name" value="CO dehydrogenase ISP C-domain like"/>
    <property type="match status" value="1"/>
</dbReference>
<sequence>MLDIALTVNGERRTGRVEPRTSIGEFLRESLNLTGTHLSCQHGVCGACTLLVDGKPMRSCIMSAAQANGREIITIEGFDDDPVMSDLRRAFSREHGLQCGYCTPGMLVTARDIVLRLGDPGEERTRAELAGNLCRCTGYVGIVRAIRSVGATRPAETQPQPPRLAPVATVVPSTSPKAGLEALGSAPTRLGPTPNRQDESGQVRSKTSGGTDGPSITQTAVVHAGIDDTWALFRDLNRVAGCVPGAELTSFDDTTFEGLVAVALGPIRAKVSGRGTYAFDNAAHSGAITGSGQDKITRSKVRGDLSFKLKPLSPSSTELTVTLAFDIQGPLAQFSRSSIVREFTMRLMEEFATRASASITGGEASTSATRPLGAFAAARMMLAALWNSIFRRQ</sequence>
<evidence type="ECO:0000313" key="9">
    <source>
        <dbReference type="Proteomes" id="UP001549119"/>
    </source>
</evidence>
<evidence type="ECO:0000313" key="8">
    <source>
        <dbReference type="EMBL" id="MET3869937.1"/>
    </source>
</evidence>
<dbReference type="InterPro" id="IPR006058">
    <property type="entry name" value="2Fe2S_fd_BS"/>
</dbReference>
<dbReference type="InterPro" id="IPR002888">
    <property type="entry name" value="2Fe-2S-bd"/>
</dbReference>
<comment type="caution">
    <text evidence="8">The sequence shown here is derived from an EMBL/GenBank/DDBJ whole genome shotgun (WGS) entry which is preliminary data.</text>
</comment>
<dbReference type="InterPro" id="IPR036010">
    <property type="entry name" value="2Fe-2S_ferredoxin-like_sf"/>
</dbReference>
<dbReference type="CDD" id="cd00207">
    <property type="entry name" value="fer2"/>
    <property type="match status" value="1"/>
</dbReference>
<dbReference type="Proteomes" id="UP001549119">
    <property type="component" value="Unassembled WGS sequence"/>
</dbReference>
<dbReference type="EC" id="1.2.7.4" evidence="8"/>
<dbReference type="InterPro" id="IPR012675">
    <property type="entry name" value="Beta-grasp_dom_sf"/>
</dbReference>
<evidence type="ECO:0000256" key="6">
    <source>
        <dbReference type="SAM" id="MobiDB-lite"/>
    </source>
</evidence>
<accession>A0ABV2NTS3</accession>
<feature type="region of interest" description="Disordered" evidence="6">
    <location>
        <begin position="175"/>
        <end position="215"/>
    </location>
</feature>
<keyword evidence="5" id="KW-0411">Iron-sulfur</keyword>
<dbReference type="InterPro" id="IPR036884">
    <property type="entry name" value="2Fe-2S-bd_dom_sf"/>
</dbReference>
<organism evidence="8 9">
    <name type="scientific">Methylobacterium radiotolerans</name>
    <dbReference type="NCBI Taxonomy" id="31998"/>
    <lineage>
        <taxon>Bacteria</taxon>
        <taxon>Pseudomonadati</taxon>
        <taxon>Pseudomonadota</taxon>
        <taxon>Alphaproteobacteria</taxon>
        <taxon>Hyphomicrobiales</taxon>
        <taxon>Methylobacteriaceae</taxon>
        <taxon>Methylobacterium</taxon>
    </lineage>
</organism>
<protein>
    <submittedName>
        <fullName evidence="8">Carbon-monoxide dehydrogenase small subunit</fullName>
        <ecNumber evidence="8">1.2.7.4</ecNumber>
    </submittedName>
</protein>
<dbReference type="InterPro" id="IPR010419">
    <property type="entry name" value="CO_DH_gsu"/>
</dbReference>
<keyword evidence="3 8" id="KW-0560">Oxidoreductase</keyword>
<feature type="domain" description="2Fe-2S ferredoxin-type" evidence="7">
    <location>
        <begin position="2"/>
        <end position="78"/>
    </location>
</feature>